<dbReference type="EMBL" id="JAMQBK010000078">
    <property type="protein sequence ID" value="MCM2374063.1"/>
    <property type="molecule type" value="Genomic_DNA"/>
</dbReference>
<dbReference type="PANTHER" id="PTHR23308">
    <property type="entry name" value="NUCLEAR INHIBITOR OF PROTEIN PHOSPHATASE-1"/>
    <property type="match status" value="1"/>
</dbReference>
<feature type="region of interest" description="Disordered" evidence="1">
    <location>
        <begin position="269"/>
        <end position="294"/>
    </location>
</feature>
<gene>
    <name evidence="3" type="ORF">NB063_25900</name>
</gene>
<feature type="compositionally biased region" description="Basic and acidic residues" evidence="1">
    <location>
        <begin position="270"/>
        <end position="280"/>
    </location>
</feature>
<feature type="compositionally biased region" description="Basic residues" evidence="1">
    <location>
        <begin position="281"/>
        <end position="294"/>
    </location>
</feature>
<reference evidence="3 4" key="1">
    <citation type="journal article" date="2022" name="Syst. Appl. Microbiol.">
        <title>Rhodopirellula aestuarii sp. nov., a novel member of the genus Rhodopirellula isolated from brackish sediments collected in the Tagus River estuary, Portugal.</title>
        <authorList>
            <person name="Vitorino I.R."/>
            <person name="Klimek D."/>
            <person name="Calusinska M."/>
            <person name="Lobo-da-Cunha A."/>
            <person name="Vasconcelos V."/>
            <person name="Lage O.M."/>
        </authorList>
    </citation>
    <scope>NUCLEOTIDE SEQUENCE [LARGE SCALE GENOMIC DNA]</scope>
    <source>
        <strain evidence="3 4">ICT_H3.1</strain>
    </source>
</reference>
<evidence type="ECO:0000313" key="3">
    <source>
        <dbReference type="EMBL" id="MCM2374063.1"/>
    </source>
</evidence>
<dbReference type="SUPFAM" id="SSF49879">
    <property type="entry name" value="SMAD/FHA domain"/>
    <property type="match status" value="1"/>
</dbReference>
<sequence length="352" mass="37473">MSSSPLTAPVINQARLVLSTGSRAGLIAPIRPGFYLIGRDKNCQIRPKTRSVSRVHCLLYFGCETPVSLDAIDGELLSPDGPGSESTGRFHVVDLGSTSGTKINCERIPPRQWVEVVDGSELRCGKIAWQVVLEPKPRSASKADSQADSGPKKVVRATLSPASATPTSPEGSEKMLSGDAWQGADVAAFLAAHDEADREVRYEKIRASTKLQSDESGVLEDEESFDEDAPFLDSAASGLNLSTSDTLAEVPRGASSTVTDVPAAKILSPAEKKAEAARAKREQKRQKANQKRTALRVESAKRSAAMDGENPVIAKVKLVLAVALTVAVLGFGVYQVIQFRSGPPARVIDGID</sequence>
<protein>
    <submittedName>
        <fullName evidence="3">FHA domain-containing protein</fullName>
    </submittedName>
</protein>
<dbReference type="InterPro" id="IPR000253">
    <property type="entry name" value="FHA_dom"/>
</dbReference>
<evidence type="ECO:0000256" key="1">
    <source>
        <dbReference type="SAM" id="MobiDB-lite"/>
    </source>
</evidence>
<dbReference type="Gene3D" id="2.60.200.20">
    <property type="match status" value="1"/>
</dbReference>
<feature type="compositionally biased region" description="Polar residues" evidence="1">
    <location>
        <begin position="160"/>
        <end position="170"/>
    </location>
</feature>
<dbReference type="CDD" id="cd00060">
    <property type="entry name" value="FHA"/>
    <property type="match status" value="1"/>
</dbReference>
<feature type="region of interest" description="Disordered" evidence="1">
    <location>
        <begin position="138"/>
        <end position="176"/>
    </location>
</feature>
<dbReference type="RefSeq" id="WP_250931934.1">
    <property type="nucleotide sequence ID" value="NZ_JAMQBK010000078.1"/>
</dbReference>
<dbReference type="Pfam" id="PF00498">
    <property type="entry name" value="FHA"/>
    <property type="match status" value="1"/>
</dbReference>
<accession>A0ABT0UCG0</accession>
<comment type="caution">
    <text evidence="3">The sequence shown here is derived from an EMBL/GenBank/DDBJ whole genome shotgun (WGS) entry which is preliminary data.</text>
</comment>
<dbReference type="InterPro" id="IPR050923">
    <property type="entry name" value="Cell_Proc_Reg/RNA_Proc"/>
</dbReference>
<feature type="domain" description="FHA" evidence="2">
    <location>
        <begin position="35"/>
        <end position="108"/>
    </location>
</feature>
<dbReference type="PROSITE" id="PS50006">
    <property type="entry name" value="FHA_DOMAIN"/>
    <property type="match status" value="1"/>
</dbReference>
<dbReference type="InterPro" id="IPR008984">
    <property type="entry name" value="SMAD_FHA_dom_sf"/>
</dbReference>
<organism evidence="3 4">
    <name type="scientific">Aporhodopirellula aestuarii</name>
    <dbReference type="NCBI Taxonomy" id="2950107"/>
    <lineage>
        <taxon>Bacteria</taxon>
        <taxon>Pseudomonadati</taxon>
        <taxon>Planctomycetota</taxon>
        <taxon>Planctomycetia</taxon>
        <taxon>Pirellulales</taxon>
        <taxon>Pirellulaceae</taxon>
        <taxon>Aporhodopirellula</taxon>
    </lineage>
</organism>
<dbReference type="SMART" id="SM00240">
    <property type="entry name" value="FHA"/>
    <property type="match status" value="1"/>
</dbReference>
<proteinExistence type="predicted"/>
<dbReference type="Proteomes" id="UP001202961">
    <property type="component" value="Unassembled WGS sequence"/>
</dbReference>
<evidence type="ECO:0000259" key="2">
    <source>
        <dbReference type="PROSITE" id="PS50006"/>
    </source>
</evidence>
<keyword evidence="4" id="KW-1185">Reference proteome</keyword>
<evidence type="ECO:0000313" key="4">
    <source>
        <dbReference type="Proteomes" id="UP001202961"/>
    </source>
</evidence>
<name>A0ABT0UCG0_9BACT</name>